<dbReference type="PANTHER" id="PTHR23530:SF1">
    <property type="entry name" value="PERMEASE, MAJOR FACILITATOR SUPERFAMILY-RELATED"/>
    <property type="match status" value="1"/>
</dbReference>
<organism evidence="8 9">
    <name type="scientific">Sporolactobacillus shoreicorticis</name>
    <dbReference type="NCBI Taxonomy" id="1923877"/>
    <lineage>
        <taxon>Bacteria</taxon>
        <taxon>Bacillati</taxon>
        <taxon>Bacillota</taxon>
        <taxon>Bacilli</taxon>
        <taxon>Bacillales</taxon>
        <taxon>Sporolactobacillaceae</taxon>
        <taxon>Sporolactobacillus</taxon>
    </lineage>
</organism>
<dbReference type="Proteomes" id="UP001597399">
    <property type="component" value="Unassembled WGS sequence"/>
</dbReference>
<accession>A0ABW5SAF3</accession>
<dbReference type="RefSeq" id="WP_253065505.1">
    <property type="nucleotide sequence ID" value="NZ_JAMXWM010000047.1"/>
</dbReference>
<feature type="transmembrane region" description="Helical" evidence="6">
    <location>
        <begin position="43"/>
        <end position="61"/>
    </location>
</feature>
<protein>
    <submittedName>
        <fullName evidence="8">MFS transporter</fullName>
    </submittedName>
</protein>
<feature type="transmembrane region" description="Helical" evidence="6">
    <location>
        <begin position="367"/>
        <end position="388"/>
    </location>
</feature>
<keyword evidence="4 6" id="KW-1133">Transmembrane helix</keyword>
<dbReference type="PANTHER" id="PTHR23530">
    <property type="entry name" value="TRANSPORT PROTEIN-RELATED"/>
    <property type="match status" value="1"/>
</dbReference>
<dbReference type="InterPro" id="IPR011701">
    <property type="entry name" value="MFS"/>
</dbReference>
<keyword evidence="9" id="KW-1185">Reference proteome</keyword>
<feature type="transmembrane region" description="Helical" evidence="6">
    <location>
        <begin position="162"/>
        <end position="184"/>
    </location>
</feature>
<feature type="domain" description="Major facilitator superfamily (MFS) profile" evidence="7">
    <location>
        <begin position="5"/>
        <end position="392"/>
    </location>
</feature>
<proteinExistence type="predicted"/>
<reference evidence="9" key="1">
    <citation type="journal article" date="2019" name="Int. J. Syst. Evol. Microbiol.">
        <title>The Global Catalogue of Microorganisms (GCM) 10K type strain sequencing project: providing services to taxonomists for standard genome sequencing and annotation.</title>
        <authorList>
            <consortium name="The Broad Institute Genomics Platform"/>
            <consortium name="The Broad Institute Genome Sequencing Center for Infectious Disease"/>
            <person name="Wu L."/>
            <person name="Ma J."/>
        </authorList>
    </citation>
    <scope>NUCLEOTIDE SEQUENCE [LARGE SCALE GENOMIC DNA]</scope>
    <source>
        <strain evidence="9">TISTR 2466</strain>
    </source>
</reference>
<evidence type="ECO:0000313" key="8">
    <source>
        <dbReference type="EMBL" id="MFD2696152.1"/>
    </source>
</evidence>
<dbReference type="Gene3D" id="1.20.1250.20">
    <property type="entry name" value="MFS general substrate transporter like domains"/>
    <property type="match status" value="1"/>
</dbReference>
<dbReference type="InterPro" id="IPR005829">
    <property type="entry name" value="Sugar_transporter_CS"/>
</dbReference>
<feature type="transmembrane region" description="Helical" evidence="6">
    <location>
        <begin position="338"/>
        <end position="361"/>
    </location>
</feature>
<keyword evidence="2" id="KW-0813">Transport</keyword>
<feature type="transmembrane region" description="Helical" evidence="6">
    <location>
        <begin position="301"/>
        <end position="318"/>
    </location>
</feature>
<dbReference type="PROSITE" id="PS50850">
    <property type="entry name" value="MFS"/>
    <property type="match status" value="1"/>
</dbReference>
<dbReference type="InterPro" id="IPR020846">
    <property type="entry name" value="MFS_dom"/>
</dbReference>
<gene>
    <name evidence="8" type="ORF">ACFSUE_21345</name>
</gene>
<feature type="transmembrane region" description="Helical" evidence="6">
    <location>
        <begin position="249"/>
        <end position="270"/>
    </location>
</feature>
<evidence type="ECO:0000256" key="5">
    <source>
        <dbReference type="ARBA" id="ARBA00023136"/>
    </source>
</evidence>
<evidence type="ECO:0000256" key="1">
    <source>
        <dbReference type="ARBA" id="ARBA00004651"/>
    </source>
</evidence>
<keyword evidence="5 6" id="KW-0472">Membrane</keyword>
<name>A0ABW5SAF3_9BACL</name>
<feature type="transmembrane region" description="Helical" evidence="6">
    <location>
        <begin position="135"/>
        <end position="156"/>
    </location>
</feature>
<evidence type="ECO:0000256" key="6">
    <source>
        <dbReference type="SAM" id="Phobius"/>
    </source>
</evidence>
<comment type="caution">
    <text evidence="8">The sequence shown here is derived from an EMBL/GenBank/DDBJ whole genome shotgun (WGS) entry which is preliminary data.</text>
</comment>
<feature type="transmembrane region" description="Helical" evidence="6">
    <location>
        <begin position="97"/>
        <end position="114"/>
    </location>
</feature>
<evidence type="ECO:0000256" key="3">
    <source>
        <dbReference type="ARBA" id="ARBA00022692"/>
    </source>
</evidence>
<dbReference type="InterPro" id="IPR036259">
    <property type="entry name" value="MFS_trans_sf"/>
</dbReference>
<keyword evidence="3 6" id="KW-0812">Transmembrane</keyword>
<dbReference type="InterPro" id="IPR053160">
    <property type="entry name" value="MFS_DHA3_Transporter"/>
</dbReference>
<evidence type="ECO:0000256" key="2">
    <source>
        <dbReference type="ARBA" id="ARBA00022448"/>
    </source>
</evidence>
<feature type="transmembrane region" description="Helical" evidence="6">
    <location>
        <begin position="7"/>
        <end position="31"/>
    </location>
</feature>
<dbReference type="SUPFAM" id="SSF103473">
    <property type="entry name" value="MFS general substrate transporter"/>
    <property type="match status" value="1"/>
</dbReference>
<dbReference type="CDD" id="cd06174">
    <property type="entry name" value="MFS"/>
    <property type="match status" value="1"/>
</dbReference>
<dbReference type="PROSITE" id="PS00216">
    <property type="entry name" value="SUGAR_TRANSPORT_1"/>
    <property type="match status" value="1"/>
</dbReference>
<feature type="transmembrane region" description="Helical" evidence="6">
    <location>
        <begin position="217"/>
        <end position="237"/>
    </location>
</feature>
<evidence type="ECO:0000256" key="4">
    <source>
        <dbReference type="ARBA" id="ARBA00022989"/>
    </source>
</evidence>
<evidence type="ECO:0000313" key="9">
    <source>
        <dbReference type="Proteomes" id="UP001597399"/>
    </source>
</evidence>
<dbReference type="Pfam" id="PF07690">
    <property type="entry name" value="MFS_1"/>
    <property type="match status" value="2"/>
</dbReference>
<feature type="transmembrane region" description="Helical" evidence="6">
    <location>
        <begin position="277"/>
        <end position="295"/>
    </location>
</feature>
<feature type="transmembrane region" description="Helical" evidence="6">
    <location>
        <begin position="73"/>
        <end position="91"/>
    </location>
</feature>
<comment type="subcellular location">
    <subcellularLocation>
        <location evidence="1">Cell membrane</location>
        <topology evidence="1">Multi-pass membrane protein</topology>
    </subcellularLocation>
</comment>
<evidence type="ECO:0000259" key="7">
    <source>
        <dbReference type="PROSITE" id="PS50850"/>
    </source>
</evidence>
<dbReference type="EMBL" id="JBHUMQ010000060">
    <property type="protein sequence ID" value="MFD2696152.1"/>
    <property type="molecule type" value="Genomic_DNA"/>
</dbReference>
<sequence length="403" mass="45068">MNIEKRYSFFLGNVLCSYSFIDMIYGAAYIILMNQNHLNAFEISTVMAISSISLAIFDYPSGNLADIFGRKKITSIGFIIWGVGLIGFALSKNVISFSLFTLISSAGIALISGSPQAWYIDKLKEINKDSYKNRVVPILNGIISIFAAAGAMLASISNLFNVSLAIIIAGLTAIIVALVVSAFFSDNYGERLEHYFVKEIVTSTKNFFKDGTMIHLLGYYLIDSMPLTAFLLVWQLYAINVIKIKNEWIGIMLVIFMLVQALASFFSGIVVKKISNFNLTIYGEILSAISLFLIFTAKSNILLYFFLILVFEFGLQLIQTNKSVWMQDLIKSEKRSTYTSAITAINSGVGFVLTLIFGMLIEQLGYKVIWLLAGISQFIALLYILIFIKKILIKKVDNQNVRY</sequence>